<dbReference type="PANTHER" id="PTHR43689">
    <property type="entry name" value="HYDROLASE"/>
    <property type="match status" value="1"/>
</dbReference>
<evidence type="ECO:0000259" key="1">
    <source>
        <dbReference type="Pfam" id="PF12697"/>
    </source>
</evidence>
<dbReference type="Gene3D" id="3.40.50.1820">
    <property type="entry name" value="alpha/beta hydrolase"/>
    <property type="match status" value="2"/>
</dbReference>
<reference evidence="2" key="1">
    <citation type="submission" date="2022-02" db="EMBL/GenBank/DDBJ databases">
        <authorList>
            <person name="Henning P.M."/>
            <person name="McCubbin A.G."/>
            <person name="Shore J.S."/>
        </authorList>
    </citation>
    <scope>NUCLEOTIDE SEQUENCE</scope>
    <source>
        <strain evidence="2">F60SS</strain>
        <tissue evidence="2">Leaves</tissue>
    </source>
</reference>
<name>A0A9Q0J9Z2_9ROSI</name>
<dbReference type="InterPro" id="IPR000639">
    <property type="entry name" value="Epox_hydrolase-like"/>
</dbReference>
<sequence>MRLSLTAPPPPKPKTHKHTFTVSCCAFPSFLPKQVQNIKDSNARKLATRIERLPVSLGEEEGCIMSSCVRPLAQSNTSPPLLLLHGFDSSCLEWRYTLPLLEEAGLEPWAFDILGWGFSDLAGETLPPCDVASKRRHLYQFWKSYIQRPVILVGPSLGAAVAIDFAVTHPEAVQKLVLIDASVYAQGTGDLAKLPRAAAYAGIYLLKSVPLRLYVNVVAFKGLPLSTSVDWMNVGRLHCLYPWWEDASVNFMISGGYDVRAQIEKVLSNEFGKNKMTLHSIPERFAFCASNNGKLHVNPQEFQQHKSMGTNIVGYENLAVKVNELSEVSVQQRTLIIWGEDDQIISSKMAVVSVSSSHTATRLHCELPNAMVRQIPNCGHLPHVEQPKTVARLLMEFVREACPQEVQCVSRV</sequence>
<dbReference type="PRINTS" id="PR00111">
    <property type="entry name" value="ABHYDROLASE"/>
</dbReference>
<reference evidence="2" key="2">
    <citation type="journal article" date="2023" name="Plants (Basel)">
        <title>Annotation of the Turnera subulata (Passifloraceae) Draft Genome Reveals the S-Locus Evolved after the Divergence of Turneroideae from Passifloroideae in a Stepwise Manner.</title>
        <authorList>
            <person name="Henning P.M."/>
            <person name="Roalson E.H."/>
            <person name="Mir W."/>
            <person name="McCubbin A.G."/>
            <person name="Shore J.S."/>
        </authorList>
    </citation>
    <scope>NUCLEOTIDE SEQUENCE</scope>
    <source>
        <strain evidence="2">F60SS</strain>
    </source>
</reference>
<dbReference type="Proteomes" id="UP001141552">
    <property type="component" value="Unassembled WGS sequence"/>
</dbReference>
<feature type="domain" description="AB hydrolase-1" evidence="1">
    <location>
        <begin position="81"/>
        <end position="392"/>
    </location>
</feature>
<dbReference type="PRINTS" id="PR00412">
    <property type="entry name" value="EPOXHYDRLASE"/>
</dbReference>
<evidence type="ECO:0000313" key="3">
    <source>
        <dbReference type="Proteomes" id="UP001141552"/>
    </source>
</evidence>
<dbReference type="AlphaFoldDB" id="A0A9Q0J9Z2"/>
<organism evidence="2 3">
    <name type="scientific">Turnera subulata</name>
    <dbReference type="NCBI Taxonomy" id="218843"/>
    <lineage>
        <taxon>Eukaryota</taxon>
        <taxon>Viridiplantae</taxon>
        <taxon>Streptophyta</taxon>
        <taxon>Embryophyta</taxon>
        <taxon>Tracheophyta</taxon>
        <taxon>Spermatophyta</taxon>
        <taxon>Magnoliopsida</taxon>
        <taxon>eudicotyledons</taxon>
        <taxon>Gunneridae</taxon>
        <taxon>Pentapetalae</taxon>
        <taxon>rosids</taxon>
        <taxon>fabids</taxon>
        <taxon>Malpighiales</taxon>
        <taxon>Passifloraceae</taxon>
        <taxon>Turnera</taxon>
    </lineage>
</organism>
<dbReference type="InterPro" id="IPR000073">
    <property type="entry name" value="AB_hydrolase_1"/>
</dbReference>
<keyword evidence="3" id="KW-1185">Reference proteome</keyword>
<dbReference type="GO" id="GO:0003824">
    <property type="term" value="F:catalytic activity"/>
    <property type="evidence" value="ECO:0007669"/>
    <property type="project" value="InterPro"/>
</dbReference>
<dbReference type="InterPro" id="IPR029058">
    <property type="entry name" value="AB_hydrolase_fold"/>
</dbReference>
<dbReference type="OrthoDB" id="6431331at2759"/>
<dbReference type="SUPFAM" id="SSF53474">
    <property type="entry name" value="alpha/beta-Hydrolases"/>
    <property type="match status" value="1"/>
</dbReference>
<proteinExistence type="predicted"/>
<accession>A0A9Q0J9Z2</accession>
<evidence type="ECO:0000313" key="2">
    <source>
        <dbReference type="EMBL" id="KAJ4834886.1"/>
    </source>
</evidence>
<protein>
    <recommendedName>
        <fullName evidence="1">AB hydrolase-1 domain-containing protein</fullName>
    </recommendedName>
</protein>
<gene>
    <name evidence="2" type="ORF">Tsubulata_049521</name>
</gene>
<dbReference type="Pfam" id="PF12697">
    <property type="entry name" value="Abhydrolase_6"/>
    <property type="match status" value="1"/>
</dbReference>
<comment type="caution">
    <text evidence="2">The sequence shown here is derived from an EMBL/GenBank/DDBJ whole genome shotgun (WGS) entry which is preliminary data.</text>
</comment>
<dbReference type="EMBL" id="JAKUCV010004595">
    <property type="protein sequence ID" value="KAJ4834886.1"/>
    <property type="molecule type" value="Genomic_DNA"/>
</dbReference>
<dbReference type="PANTHER" id="PTHR43689:SF8">
    <property type="entry name" value="ALPHA_BETA-HYDROLASES SUPERFAMILY PROTEIN"/>
    <property type="match status" value="1"/>
</dbReference>